<organism evidence="3 4">
    <name type="scientific">Georgenia halotolerans</name>
    <dbReference type="NCBI Taxonomy" id="3028317"/>
    <lineage>
        <taxon>Bacteria</taxon>
        <taxon>Bacillati</taxon>
        <taxon>Actinomycetota</taxon>
        <taxon>Actinomycetes</taxon>
        <taxon>Micrococcales</taxon>
        <taxon>Bogoriellaceae</taxon>
        <taxon>Georgenia</taxon>
    </lineage>
</organism>
<dbReference type="InterPro" id="IPR016071">
    <property type="entry name" value="Staphylococal_nuclease_OB-fold"/>
</dbReference>
<dbReference type="InterPro" id="IPR035437">
    <property type="entry name" value="SNase_OB-fold_sf"/>
</dbReference>
<feature type="compositionally biased region" description="Gly residues" evidence="1">
    <location>
        <begin position="299"/>
        <end position="326"/>
    </location>
</feature>
<dbReference type="Proteomes" id="UP001165561">
    <property type="component" value="Unassembled WGS sequence"/>
</dbReference>
<evidence type="ECO:0000259" key="2">
    <source>
        <dbReference type="PROSITE" id="PS50830"/>
    </source>
</evidence>
<dbReference type="InterPro" id="IPR002071">
    <property type="entry name" value="Thermonucl_AS"/>
</dbReference>
<comment type="caution">
    <text evidence="3">The sequence shown here is derived from an EMBL/GenBank/DDBJ whole genome shotgun (WGS) entry which is preliminary data.</text>
</comment>
<feature type="compositionally biased region" description="Basic and acidic residues" evidence="1">
    <location>
        <begin position="263"/>
        <end position="287"/>
    </location>
</feature>
<evidence type="ECO:0000313" key="3">
    <source>
        <dbReference type="EMBL" id="MDD9206529.1"/>
    </source>
</evidence>
<dbReference type="Gene3D" id="2.40.50.90">
    <property type="match status" value="1"/>
</dbReference>
<feature type="compositionally biased region" description="Low complexity" evidence="1">
    <location>
        <begin position="288"/>
        <end position="298"/>
    </location>
</feature>
<dbReference type="EMBL" id="JARACI010000911">
    <property type="protein sequence ID" value="MDD9206529.1"/>
    <property type="molecule type" value="Genomic_DNA"/>
</dbReference>
<feature type="region of interest" description="Disordered" evidence="1">
    <location>
        <begin position="223"/>
        <end position="350"/>
    </location>
</feature>
<dbReference type="Pfam" id="PF00565">
    <property type="entry name" value="SNase"/>
    <property type="match status" value="1"/>
</dbReference>
<dbReference type="PROSITE" id="PS01123">
    <property type="entry name" value="TNASE_1"/>
    <property type="match status" value="1"/>
</dbReference>
<accession>A0ABT5TZ60</accession>
<keyword evidence="4" id="KW-1185">Reference proteome</keyword>
<name>A0ABT5TZ60_9MICO</name>
<protein>
    <submittedName>
        <fullName evidence="3">Thermonuclease family protein</fullName>
    </submittedName>
</protein>
<sequence length="350" mass="36683">MVDGDTIDVRRDGEEWRVRLLNVDAPESTDPDAPPECLGPEATAFLEELLPVGTAVRLEQDEETQDQYGRELAGVFLDETLVNAEIAREGLGVAVLYEPNDRFYADVLAAQEEAREAGHGLYDEAIGCTLPAHVAQFAQSAAAVTAAAPPSDASLAALESHAEELALTAASGAAVLHLLDGDGSAFPLVAFAAGRLNGMRETVGSAAREVDRAIEENAAAIDAEEDRLAAEEAERRAAEEAERRAAEEEAARQAAEEEAAEQAARDEARREAARQAETQVEARRAEQQRSSGSRSSSGSGSGSGPSGSGSGGYDGYTGCRAYGGGYAPNATDEQGRPYTKIDCSSKAPIG</sequence>
<dbReference type="SUPFAM" id="SSF50199">
    <property type="entry name" value="Staphylococcal nuclease"/>
    <property type="match status" value="1"/>
</dbReference>
<dbReference type="SMART" id="SM00318">
    <property type="entry name" value="SNc"/>
    <property type="match status" value="1"/>
</dbReference>
<dbReference type="PROSITE" id="PS50830">
    <property type="entry name" value="TNASE_3"/>
    <property type="match status" value="1"/>
</dbReference>
<proteinExistence type="predicted"/>
<feature type="domain" description="TNase-like" evidence="2">
    <location>
        <begin position="1"/>
        <end position="124"/>
    </location>
</feature>
<gene>
    <name evidence="3" type="ORF">PU560_08625</name>
</gene>
<evidence type="ECO:0000313" key="4">
    <source>
        <dbReference type="Proteomes" id="UP001165561"/>
    </source>
</evidence>
<feature type="compositionally biased region" description="Basic and acidic residues" evidence="1">
    <location>
        <begin position="226"/>
        <end position="255"/>
    </location>
</feature>
<reference evidence="3" key="1">
    <citation type="submission" date="2023-02" db="EMBL/GenBank/DDBJ databases">
        <title>Georgenia sp.10Sc9-8, isolated from a soil sample collected from the Taklamakan desert.</title>
        <authorList>
            <person name="Liu S."/>
        </authorList>
    </citation>
    <scope>NUCLEOTIDE SEQUENCE</scope>
    <source>
        <strain evidence="3">10Sc9-8</strain>
    </source>
</reference>
<evidence type="ECO:0000256" key="1">
    <source>
        <dbReference type="SAM" id="MobiDB-lite"/>
    </source>
</evidence>